<name>A0A0S2W4P6_9FIRM</name>
<keyword evidence="3" id="KW-0238">DNA-binding</keyword>
<sequence>MNKQDLIRKIADGAGIAQKDAAAALDSTLDAIVAAVVAGEKVQLVGFGTFEVKKRSARVGRNPATNAVIEIPESTVPVFKAGKAFKDAVK</sequence>
<dbReference type="STRING" id="1297617.IB211_01911"/>
<dbReference type="InterPro" id="IPR020816">
    <property type="entry name" value="Histone-like_DNA-bd_CS"/>
</dbReference>
<dbReference type="SMART" id="SM00411">
    <property type="entry name" value="BHL"/>
    <property type="match status" value="1"/>
</dbReference>
<dbReference type="KEGG" id="ibu:IB211_01911"/>
<evidence type="ECO:0000256" key="2">
    <source>
        <dbReference type="ARBA" id="ARBA00023067"/>
    </source>
</evidence>
<accession>A0A0S2W4P6</accession>
<dbReference type="RefSeq" id="WP_058117870.1">
    <property type="nucleotide sequence ID" value="NZ_CP011307.1"/>
</dbReference>
<evidence type="ECO:0000256" key="4">
    <source>
        <dbReference type="RuleBase" id="RU003939"/>
    </source>
</evidence>
<dbReference type="GO" id="GO:0030527">
    <property type="term" value="F:structural constituent of chromatin"/>
    <property type="evidence" value="ECO:0007669"/>
    <property type="project" value="InterPro"/>
</dbReference>
<dbReference type="PROSITE" id="PS00045">
    <property type="entry name" value="HISTONE_LIKE"/>
    <property type="match status" value="1"/>
</dbReference>
<evidence type="ECO:0000256" key="1">
    <source>
        <dbReference type="ARBA" id="ARBA00010529"/>
    </source>
</evidence>
<evidence type="ECO:0000313" key="6">
    <source>
        <dbReference type="Proteomes" id="UP000064844"/>
    </source>
</evidence>
<reference evidence="6" key="2">
    <citation type="submission" date="2015-04" db="EMBL/GenBank/DDBJ databases">
        <title>A butyrogenic pathway from the amino acid lysine in a human gut commensal.</title>
        <authorList>
            <person name="de Vos W.M."/>
            <person name="Bui N.T.P."/>
            <person name="Plugge C.M."/>
            <person name="Ritari J."/>
        </authorList>
    </citation>
    <scope>NUCLEOTIDE SEQUENCE [LARGE SCALE GENOMIC DNA]</scope>
    <source>
        <strain evidence="6">AF211</strain>
    </source>
</reference>
<dbReference type="Gene3D" id="4.10.520.10">
    <property type="entry name" value="IHF-like DNA-binding proteins"/>
    <property type="match status" value="1"/>
</dbReference>
<dbReference type="GO" id="GO:0003677">
    <property type="term" value="F:DNA binding"/>
    <property type="evidence" value="ECO:0007669"/>
    <property type="project" value="UniProtKB-KW"/>
</dbReference>
<proteinExistence type="inferred from homology"/>
<keyword evidence="6" id="KW-1185">Reference proteome</keyword>
<evidence type="ECO:0000256" key="3">
    <source>
        <dbReference type="ARBA" id="ARBA00023125"/>
    </source>
</evidence>
<keyword evidence="2" id="KW-0226">DNA condensation</keyword>
<gene>
    <name evidence="5" type="ORF">IB211_01911</name>
</gene>
<dbReference type="InterPro" id="IPR010992">
    <property type="entry name" value="IHF-like_DNA-bd_dom_sf"/>
</dbReference>
<dbReference type="EMBL" id="CP011307">
    <property type="protein sequence ID" value="ALP94302.1"/>
    <property type="molecule type" value="Genomic_DNA"/>
</dbReference>
<comment type="similarity">
    <text evidence="1 4">Belongs to the bacterial histone-like protein family.</text>
</comment>
<dbReference type="PANTHER" id="PTHR33175:SF3">
    <property type="entry name" value="DNA-BINDING PROTEIN HU-BETA"/>
    <property type="match status" value="1"/>
</dbReference>
<dbReference type="CDD" id="cd13831">
    <property type="entry name" value="HU"/>
    <property type="match status" value="1"/>
</dbReference>
<organism evidence="5 6">
    <name type="scientific">Intestinimonas butyriciproducens</name>
    <dbReference type="NCBI Taxonomy" id="1297617"/>
    <lineage>
        <taxon>Bacteria</taxon>
        <taxon>Bacillati</taxon>
        <taxon>Bacillota</taxon>
        <taxon>Clostridia</taxon>
        <taxon>Eubacteriales</taxon>
        <taxon>Intestinimonas</taxon>
    </lineage>
</organism>
<dbReference type="PRINTS" id="PR01727">
    <property type="entry name" value="DNABINDINGHU"/>
</dbReference>
<dbReference type="PANTHER" id="PTHR33175">
    <property type="entry name" value="DNA-BINDING PROTEIN HU"/>
    <property type="match status" value="1"/>
</dbReference>
<dbReference type="PATRIC" id="fig|1297617.4.peg.1972"/>
<dbReference type="Proteomes" id="UP000064844">
    <property type="component" value="Chromosome"/>
</dbReference>
<reference evidence="5 6" key="1">
    <citation type="journal article" date="2015" name="Nat. Commun.">
        <title>Production of butyrate from lysine and the Amadori product fructoselysine by a human gut commensal.</title>
        <authorList>
            <person name="Bui T.P."/>
            <person name="Ritari J."/>
            <person name="Boeren S."/>
            <person name="de Waard P."/>
            <person name="Plugge C.M."/>
            <person name="de Vos W.M."/>
        </authorList>
    </citation>
    <scope>NUCLEOTIDE SEQUENCE [LARGE SCALE GENOMIC DNA]</scope>
    <source>
        <strain evidence="5 6">AF211</strain>
    </source>
</reference>
<evidence type="ECO:0000313" key="5">
    <source>
        <dbReference type="EMBL" id="ALP94302.1"/>
    </source>
</evidence>
<dbReference type="GO" id="GO:0030261">
    <property type="term" value="P:chromosome condensation"/>
    <property type="evidence" value="ECO:0007669"/>
    <property type="project" value="UniProtKB-KW"/>
</dbReference>
<dbReference type="Pfam" id="PF00216">
    <property type="entry name" value="Bac_DNA_binding"/>
    <property type="match status" value="1"/>
</dbReference>
<dbReference type="InterPro" id="IPR000119">
    <property type="entry name" value="Hist_DNA-bd"/>
</dbReference>
<protein>
    <submittedName>
        <fullName evidence="5">D-binding protein HBsu</fullName>
    </submittedName>
</protein>
<dbReference type="SUPFAM" id="SSF47729">
    <property type="entry name" value="IHF-like DNA-binding proteins"/>
    <property type="match status" value="1"/>
</dbReference>
<dbReference type="AlphaFoldDB" id="A0A0S2W4P6"/>